<keyword evidence="1" id="KW-0472">Membrane</keyword>
<evidence type="ECO:0000256" key="1">
    <source>
        <dbReference type="SAM" id="Phobius"/>
    </source>
</evidence>
<protein>
    <submittedName>
        <fullName evidence="4">Uncharacterized protein</fullName>
    </submittedName>
</protein>
<dbReference type="Proteomes" id="UP000038045">
    <property type="component" value="Unplaced"/>
</dbReference>
<proteinExistence type="predicted"/>
<dbReference type="AlphaFoldDB" id="A0A0N4ZE40"/>
<feature type="signal peptide" evidence="2">
    <location>
        <begin position="1"/>
        <end position="20"/>
    </location>
</feature>
<keyword evidence="1" id="KW-1133">Transmembrane helix</keyword>
<evidence type="ECO:0000313" key="4">
    <source>
        <dbReference type="WBParaSite" id="PTRK_0000587400.1"/>
    </source>
</evidence>
<evidence type="ECO:0000256" key="2">
    <source>
        <dbReference type="SAM" id="SignalP"/>
    </source>
</evidence>
<feature type="transmembrane region" description="Helical" evidence="1">
    <location>
        <begin position="264"/>
        <end position="287"/>
    </location>
</feature>
<dbReference type="WBParaSite" id="PTRK_0000587400.1">
    <property type="protein sequence ID" value="PTRK_0000587400.1"/>
    <property type="gene ID" value="PTRK_0000587400"/>
</dbReference>
<keyword evidence="1" id="KW-0812">Transmembrane</keyword>
<feature type="chain" id="PRO_5005891577" evidence="2">
    <location>
        <begin position="21"/>
        <end position="316"/>
    </location>
</feature>
<accession>A0A0N4ZE40</accession>
<sequence length="316" mass="36391">MIIYNLFLIFLLKFIPKISSTLHPPFYPPCKFPTPEKSKTEYFTQCVVSPQIPYICDLHKQISHSSVSEINDAYLKHENVFKKYLSNDNKTSIISLGIIIVKQLLAPHTSKQVYNNHDEYGCLFQDDCSPVMDAETVERFVNSYRVFTRIFSSAVYKRWFPRNEKDFSSNGNDGCNMNNFNILVLVVLDGMVGDNRKLPSVTIHTDNTMLSSFLSNIQLETTNAINQNWPLHQVIADLVDQIGFAMRSFYKSNGKPLIHEIPPWAYRLSIFCIVMVIIALFIEWYIVRRKLAVKRNITGTKIESIKSKTHIMFGGN</sequence>
<keyword evidence="2" id="KW-0732">Signal</keyword>
<keyword evidence="3" id="KW-1185">Reference proteome</keyword>
<organism evidence="3 4">
    <name type="scientific">Parastrongyloides trichosuri</name>
    <name type="common">Possum-specific nematode worm</name>
    <dbReference type="NCBI Taxonomy" id="131310"/>
    <lineage>
        <taxon>Eukaryota</taxon>
        <taxon>Metazoa</taxon>
        <taxon>Ecdysozoa</taxon>
        <taxon>Nematoda</taxon>
        <taxon>Chromadorea</taxon>
        <taxon>Rhabditida</taxon>
        <taxon>Tylenchina</taxon>
        <taxon>Panagrolaimomorpha</taxon>
        <taxon>Strongyloidoidea</taxon>
        <taxon>Strongyloididae</taxon>
        <taxon>Parastrongyloides</taxon>
    </lineage>
</organism>
<reference evidence="4" key="1">
    <citation type="submission" date="2017-02" db="UniProtKB">
        <authorList>
            <consortium name="WormBaseParasite"/>
        </authorList>
    </citation>
    <scope>IDENTIFICATION</scope>
</reference>
<name>A0A0N4ZE40_PARTI</name>
<evidence type="ECO:0000313" key="3">
    <source>
        <dbReference type="Proteomes" id="UP000038045"/>
    </source>
</evidence>